<accession>A0AAD9KUW4</accession>
<keyword evidence="4" id="KW-0472">Membrane</keyword>
<dbReference type="FunFam" id="1.25.40.20:FF:000013">
    <property type="entry name" value="ARF GTPase-activating protein GIT1 isoform 1"/>
    <property type="match status" value="1"/>
</dbReference>
<dbReference type="PANTHER" id="PTHR46097:SF3">
    <property type="entry name" value="ARF GTPASE-ACTIVATING PROTEIN GIT"/>
    <property type="match status" value="1"/>
</dbReference>
<dbReference type="Gene3D" id="1.25.40.20">
    <property type="entry name" value="Ankyrin repeat-containing domain"/>
    <property type="match status" value="1"/>
</dbReference>
<dbReference type="InterPro" id="IPR047161">
    <property type="entry name" value="GIT-like"/>
</dbReference>
<comment type="caution">
    <text evidence="6">The sequence shown here is derived from an EMBL/GenBank/DDBJ whole genome shotgun (WGS) entry which is preliminary data.</text>
</comment>
<feature type="domain" description="GIT Spa2 homology (SHD)" evidence="5">
    <location>
        <begin position="202"/>
        <end position="232"/>
    </location>
</feature>
<feature type="region of interest" description="Disordered" evidence="3">
    <location>
        <begin position="17"/>
        <end position="40"/>
    </location>
</feature>
<proteinExistence type="predicted"/>
<dbReference type="GO" id="GO:0005096">
    <property type="term" value="F:GTPase activator activity"/>
    <property type="evidence" value="ECO:0007669"/>
    <property type="project" value="InterPro"/>
</dbReference>
<evidence type="ECO:0000313" key="6">
    <source>
        <dbReference type="EMBL" id="KAK2177809.1"/>
    </source>
</evidence>
<evidence type="ECO:0000256" key="1">
    <source>
        <dbReference type="PROSITE-ProRule" id="PRU00023"/>
    </source>
</evidence>
<keyword evidence="7" id="KW-1185">Reference proteome</keyword>
<gene>
    <name evidence="6" type="ORF">NP493_577g00006</name>
</gene>
<keyword evidence="1" id="KW-0040">ANK repeat</keyword>
<organism evidence="6 7">
    <name type="scientific">Ridgeia piscesae</name>
    <name type="common">Tubeworm</name>
    <dbReference type="NCBI Taxonomy" id="27915"/>
    <lineage>
        <taxon>Eukaryota</taxon>
        <taxon>Metazoa</taxon>
        <taxon>Spiralia</taxon>
        <taxon>Lophotrochozoa</taxon>
        <taxon>Annelida</taxon>
        <taxon>Polychaeta</taxon>
        <taxon>Sedentaria</taxon>
        <taxon>Canalipalpata</taxon>
        <taxon>Sabellida</taxon>
        <taxon>Siboglinidae</taxon>
        <taxon>Ridgeia</taxon>
    </lineage>
</organism>
<dbReference type="PANTHER" id="PTHR46097">
    <property type="entry name" value="G PROTEIN-COUPLED RECEPTOR KINASE INTERACTING ARFGAP"/>
    <property type="match status" value="1"/>
</dbReference>
<dbReference type="PROSITE" id="PS50088">
    <property type="entry name" value="ANK_REPEAT"/>
    <property type="match status" value="1"/>
</dbReference>
<dbReference type="SUPFAM" id="SSF48403">
    <property type="entry name" value="Ankyrin repeat"/>
    <property type="match status" value="1"/>
</dbReference>
<protein>
    <recommendedName>
        <fullName evidence="5">GIT Spa2 homology (SHD) domain-containing protein</fullName>
    </recommendedName>
</protein>
<evidence type="ECO:0000256" key="4">
    <source>
        <dbReference type="SAM" id="Phobius"/>
    </source>
</evidence>
<dbReference type="AlphaFoldDB" id="A0AAD9KUW4"/>
<evidence type="ECO:0000259" key="5">
    <source>
        <dbReference type="SMART" id="SM00555"/>
    </source>
</evidence>
<dbReference type="GO" id="GO:0036465">
    <property type="term" value="P:synaptic vesicle recycling"/>
    <property type="evidence" value="ECO:0007669"/>
    <property type="project" value="TreeGrafter"/>
</dbReference>
<dbReference type="InterPro" id="IPR036770">
    <property type="entry name" value="Ankyrin_rpt-contain_sf"/>
</dbReference>
<keyword evidence="4" id="KW-0812">Transmembrane</keyword>
<feature type="domain" description="GIT Spa2 homology (SHD)" evidence="5">
    <location>
        <begin position="266"/>
        <end position="296"/>
    </location>
</feature>
<dbReference type="GO" id="GO:0008277">
    <property type="term" value="P:regulation of G protein-coupled receptor signaling pathway"/>
    <property type="evidence" value="ECO:0007669"/>
    <property type="project" value="TreeGrafter"/>
</dbReference>
<dbReference type="SMART" id="SM00248">
    <property type="entry name" value="ANK"/>
    <property type="match status" value="3"/>
</dbReference>
<feature type="compositionally biased region" description="Low complexity" evidence="3">
    <location>
        <begin position="374"/>
        <end position="389"/>
    </location>
</feature>
<dbReference type="Pfam" id="PF08518">
    <property type="entry name" value="GIT_SHD"/>
    <property type="match status" value="2"/>
</dbReference>
<name>A0AAD9KUW4_RIDPI</name>
<evidence type="ECO:0000256" key="3">
    <source>
        <dbReference type="SAM" id="MobiDB-lite"/>
    </source>
</evidence>
<feature type="coiled-coil region" evidence="2">
    <location>
        <begin position="412"/>
        <end position="439"/>
    </location>
</feature>
<dbReference type="PROSITE" id="PS50297">
    <property type="entry name" value="ANK_REP_REGION"/>
    <property type="match status" value="1"/>
</dbReference>
<keyword evidence="4" id="KW-1133">Transmembrane helix</keyword>
<keyword evidence="2" id="KW-0175">Coiled coil</keyword>
<dbReference type="GO" id="GO:0032012">
    <property type="term" value="P:regulation of ARF protein signal transduction"/>
    <property type="evidence" value="ECO:0007669"/>
    <property type="project" value="InterPro"/>
</dbReference>
<dbReference type="Proteomes" id="UP001209878">
    <property type="component" value="Unassembled WGS sequence"/>
</dbReference>
<dbReference type="InterPro" id="IPR002110">
    <property type="entry name" value="Ankyrin_rpt"/>
</dbReference>
<dbReference type="EMBL" id="JAODUO010000577">
    <property type="protein sequence ID" value="KAK2177809.1"/>
    <property type="molecule type" value="Genomic_DNA"/>
</dbReference>
<sequence length="475" mass="52936">MVHQLVSHGANNIWEHSLLAPSHNKHGRRKPNPRDPLHPMKSDFIRAKYQMLAFVNRQKDSELSSAEDLSKQLHSSVRTGNLETSLRLLSLGADPNYFHPERGNCPLHIAAQAGQPSQVELLVVYGADPGAFDANGRTPAEHAMKAGHTDLADRIVQCQYELTDRLAYYLCGRKPDHRNDQHFIIPQMADSSLDLSELAKAAKKKLMALNNRLFEELAMDVYDEVDRRENETIWLSTQSNNSLVSDRQTVPFLPVNPEFSATRNQGRQKLARFNAREFATLIIDILSDAKRRQQGSPGSPPVTATRKDKGLKMEAVEGLRVKTLRTNSMLSDDEPLYDSVASDEDYASIGDSHSAKGIKVDDKPELPPDPVTHSNRSSSPSSMISFTESHGSSDLSDTPITVQEYIEVKRALAESQCQVKQLMQTNQDLKQEITLLQNMVGLVLSCLVLSCLVLSCLVLSCFLLCLVCYPCVVLY</sequence>
<dbReference type="InterPro" id="IPR013724">
    <property type="entry name" value="GIT_SHD"/>
</dbReference>
<dbReference type="Pfam" id="PF16559">
    <property type="entry name" value="GIT_CC"/>
    <property type="match status" value="1"/>
</dbReference>
<dbReference type="SMART" id="SM00555">
    <property type="entry name" value="GIT"/>
    <property type="match status" value="2"/>
</dbReference>
<dbReference type="Gene3D" id="1.20.5.170">
    <property type="match status" value="1"/>
</dbReference>
<dbReference type="GO" id="GO:0098793">
    <property type="term" value="C:presynapse"/>
    <property type="evidence" value="ECO:0007669"/>
    <property type="project" value="GOC"/>
</dbReference>
<feature type="repeat" description="ANK" evidence="1">
    <location>
        <begin position="102"/>
        <end position="134"/>
    </location>
</feature>
<dbReference type="GO" id="GO:0031267">
    <property type="term" value="F:small GTPase binding"/>
    <property type="evidence" value="ECO:0007669"/>
    <property type="project" value="TreeGrafter"/>
</dbReference>
<evidence type="ECO:0000313" key="7">
    <source>
        <dbReference type="Proteomes" id="UP001209878"/>
    </source>
</evidence>
<feature type="region of interest" description="Disordered" evidence="3">
    <location>
        <begin position="351"/>
        <end position="396"/>
    </location>
</feature>
<evidence type="ECO:0000256" key="2">
    <source>
        <dbReference type="SAM" id="Coils"/>
    </source>
</evidence>
<feature type="transmembrane region" description="Helical" evidence="4">
    <location>
        <begin position="439"/>
        <end position="472"/>
    </location>
</feature>
<dbReference type="GO" id="GO:0007420">
    <property type="term" value="P:brain development"/>
    <property type="evidence" value="ECO:0007669"/>
    <property type="project" value="InterPro"/>
</dbReference>
<feature type="region of interest" description="Disordered" evidence="3">
    <location>
        <begin position="290"/>
        <end position="313"/>
    </location>
</feature>
<dbReference type="Pfam" id="PF12796">
    <property type="entry name" value="Ank_2"/>
    <property type="match status" value="1"/>
</dbReference>
<reference evidence="6" key="1">
    <citation type="journal article" date="2023" name="Mol. Biol. Evol.">
        <title>Third-Generation Sequencing Reveals the Adaptive Role of the Epigenome in Three Deep-Sea Polychaetes.</title>
        <authorList>
            <person name="Perez M."/>
            <person name="Aroh O."/>
            <person name="Sun Y."/>
            <person name="Lan Y."/>
            <person name="Juniper S.K."/>
            <person name="Young C.R."/>
            <person name="Angers B."/>
            <person name="Qian P.Y."/>
        </authorList>
    </citation>
    <scope>NUCLEOTIDE SEQUENCE</scope>
    <source>
        <strain evidence="6">R07B-5</strain>
    </source>
</reference>
<dbReference type="InterPro" id="IPR032352">
    <property type="entry name" value="GIT1/2_CC"/>
</dbReference>